<dbReference type="InterPro" id="IPR039365">
    <property type="entry name" value="IS701-like"/>
</dbReference>
<reference evidence="2" key="1">
    <citation type="submission" date="2018-06" db="EMBL/GenBank/DDBJ databases">
        <authorList>
            <person name="Zhirakovskaya E."/>
        </authorList>
    </citation>
    <scope>NUCLEOTIDE SEQUENCE</scope>
</reference>
<dbReference type="InterPro" id="IPR038721">
    <property type="entry name" value="IS701-like_DDE_dom"/>
</dbReference>
<dbReference type="AlphaFoldDB" id="A0A3B1A7T9"/>
<protein>
    <recommendedName>
        <fullName evidence="1">Transposase IS701-like DDE domain-containing protein</fullName>
    </recommendedName>
</protein>
<dbReference type="SUPFAM" id="SSF53098">
    <property type="entry name" value="Ribonuclease H-like"/>
    <property type="match status" value="1"/>
</dbReference>
<evidence type="ECO:0000313" key="2">
    <source>
        <dbReference type="EMBL" id="VAX01816.1"/>
    </source>
</evidence>
<organism evidence="2">
    <name type="scientific">hydrothermal vent metagenome</name>
    <dbReference type="NCBI Taxonomy" id="652676"/>
    <lineage>
        <taxon>unclassified sequences</taxon>
        <taxon>metagenomes</taxon>
        <taxon>ecological metagenomes</taxon>
    </lineage>
</organism>
<sequence length="495" mass="56606">MNNDTKTRLFPSLIDDVLKHPGQCVDNVFARVWKGLSFSRLIQRSGFKKRSGVPIIDSVFLLVLWKWIDVSSIAVFAKQSLKVFSEAKKDVMYELLKREDVDWRGLNTNVAKTLYTQQNISSSGIKAYVLDDSIKKRRGKKMEGVSCHFDHTEGRHVMGQQVLTLGLVTEKLFMPLDSQIYVSDSKAQGLIRAFKDKRSTGAKRFDEAVDQSKPEIAKGMLGRAKRVGIKADYLVADAWFGTKPMIETALSLEVTGIFRMKKNKMKYRFLSQKGQIEALDANELYHKAVKGEWKKVRGMPYRAVTIDVELDIASGKSKEPNIINVRLLFVRGATEQSKPCVGKKDWALFLSTDAEMSTTKILEIYALRWGIEVYFKEAKQHLGFLKEQTWTFASHTASIHLTAIRYLMLVYARHGNNDLRICDVRSQLKEQLTTLDFAQRLWQLFRALINGAIDGLKEKFGKLTQAVMMVIDTRIDEFFVQALQLDIFTLKMEFK</sequence>
<evidence type="ECO:0000259" key="1">
    <source>
        <dbReference type="Pfam" id="PF13546"/>
    </source>
</evidence>
<dbReference type="InterPro" id="IPR012337">
    <property type="entry name" value="RNaseH-like_sf"/>
</dbReference>
<dbReference type="PANTHER" id="PTHR33627:SF1">
    <property type="entry name" value="TRANSPOSASE"/>
    <property type="match status" value="1"/>
</dbReference>
<proteinExistence type="predicted"/>
<dbReference type="PANTHER" id="PTHR33627">
    <property type="entry name" value="TRANSPOSASE"/>
    <property type="match status" value="1"/>
</dbReference>
<gene>
    <name evidence="2" type="ORF">MNBD_GAMMA19-944</name>
</gene>
<feature type="domain" description="Transposase IS701-like DDE" evidence="1">
    <location>
        <begin position="86"/>
        <end position="268"/>
    </location>
</feature>
<name>A0A3B1A7T9_9ZZZZ</name>
<dbReference type="Pfam" id="PF13546">
    <property type="entry name" value="DDE_5"/>
    <property type="match status" value="1"/>
</dbReference>
<dbReference type="EMBL" id="UOFV01000274">
    <property type="protein sequence ID" value="VAX01816.1"/>
    <property type="molecule type" value="Genomic_DNA"/>
</dbReference>
<dbReference type="Gene3D" id="3.90.350.10">
    <property type="entry name" value="Transposase Inhibitor Protein From Tn5, Chain A, domain 1"/>
    <property type="match status" value="1"/>
</dbReference>
<accession>A0A3B1A7T9</accession>